<feature type="domain" description="Disease resistance protein winged helix" evidence="10">
    <location>
        <begin position="413"/>
        <end position="482"/>
    </location>
</feature>
<evidence type="ECO:0000256" key="6">
    <source>
        <dbReference type="ARBA" id="ARBA00022840"/>
    </source>
</evidence>
<dbReference type="PANTHER" id="PTHR33463">
    <property type="entry name" value="NB-ARC DOMAIN-CONTAINING PROTEIN-RELATED"/>
    <property type="match status" value="1"/>
</dbReference>
<keyword evidence="7" id="KW-0175">Coiled coil</keyword>
<dbReference type="SUPFAM" id="SSF52058">
    <property type="entry name" value="L domain-like"/>
    <property type="match status" value="1"/>
</dbReference>
<dbReference type="InterPro" id="IPR050905">
    <property type="entry name" value="Plant_NBS-LRR"/>
</dbReference>
<protein>
    <submittedName>
        <fullName evidence="12 13">Probable disease resistance protein At5g47250</fullName>
    </submittedName>
</protein>
<dbReference type="GeneID" id="104707628"/>
<evidence type="ECO:0000256" key="5">
    <source>
        <dbReference type="ARBA" id="ARBA00022821"/>
    </source>
</evidence>
<dbReference type="Pfam" id="PF23247">
    <property type="entry name" value="LRR_RPS2"/>
    <property type="match status" value="1"/>
</dbReference>
<reference evidence="12 13" key="3">
    <citation type="submission" date="2025-05" db="UniProtKB">
        <authorList>
            <consortium name="RefSeq"/>
        </authorList>
    </citation>
    <scope>IDENTIFICATION</scope>
    <source>
        <tissue evidence="12 13">Leaf</tissue>
    </source>
</reference>
<evidence type="ECO:0000313" key="12">
    <source>
        <dbReference type="RefSeq" id="XP_010422302.1"/>
    </source>
</evidence>
<dbReference type="Gene3D" id="1.10.10.10">
    <property type="entry name" value="Winged helix-like DNA-binding domain superfamily/Winged helix DNA-binding domain"/>
    <property type="match status" value="1"/>
</dbReference>
<evidence type="ECO:0000259" key="8">
    <source>
        <dbReference type="Pfam" id="PF00931"/>
    </source>
</evidence>
<keyword evidence="6" id="KW-0067">ATP-binding</keyword>
<dbReference type="InterPro" id="IPR057135">
    <property type="entry name" value="At4g27190-like_LRR"/>
</dbReference>
<dbReference type="RefSeq" id="XP_010422303.1">
    <property type="nucleotide sequence ID" value="XM_010424001.2"/>
</dbReference>
<comment type="similarity">
    <text evidence="1">Belongs to the disease resistance NB-LRR family.</text>
</comment>
<dbReference type="InterPro" id="IPR002182">
    <property type="entry name" value="NB-ARC"/>
</dbReference>
<evidence type="ECO:0000259" key="9">
    <source>
        <dbReference type="Pfam" id="PF23247"/>
    </source>
</evidence>
<organism evidence="11 13">
    <name type="scientific">Camelina sativa</name>
    <name type="common">False flax</name>
    <name type="synonym">Myagrum sativum</name>
    <dbReference type="NCBI Taxonomy" id="90675"/>
    <lineage>
        <taxon>Eukaryota</taxon>
        <taxon>Viridiplantae</taxon>
        <taxon>Streptophyta</taxon>
        <taxon>Embryophyta</taxon>
        <taxon>Tracheophyta</taxon>
        <taxon>Spermatophyta</taxon>
        <taxon>Magnoliopsida</taxon>
        <taxon>eudicotyledons</taxon>
        <taxon>Gunneridae</taxon>
        <taxon>Pentapetalae</taxon>
        <taxon>rosids</taxon>
        <taxon>malvids</taxon>
        <taxon>Brassicales</taxon>
        <taxon>Brassicaceae</taxon>
        <taxon>Camelineae</taxon>
        <taxon>Camelina</taxon>
    </lineage>
</organism>
<proteinExistence type="inferred from homology"/>
<dbReference type="InterPro" id="IPR032675">
    <property type="entry name" value="LRR_dom_sf"/>
</dbReference>
<accession>A0ABM0T849</accession>
<dbReference type="Pfam" id="PF13855">
    <property type="entry name" value="LRR_8"/>
    <property type="match status" value="1"/>
</dbReference>
<feature type="domain" description="NB-ARC" evidence="8">
    <location>
        <begin position="159"/>
        <end position="325"/>
    </location>
</feature>
<evidence type="ECO:0000313" key="14">
    <source>
        <dbReference type="RefSeq" id="XP_019084454.1"/>
    </source>
</evidence>
<dbReference type="RefSeq" id="XP_019084454.1">
    <property type="nucleotide sequence ID" value="XM_019228909.1"/>
</dbReference>
<evidence type="ECO:0000256" key="7">
    <source>
        <dbReference type="SAM" id="Coils"/>
    </source>
</evidence>
<dbReference type="Proteomes" id="UP000694864">
    <property type="component" value="Chromosome 8"/>
</dbReference>
<dbReference type="PRINTS" id="PR00364">
    <property type="entry name" value="DISEASERSIST"/>
</dbReference>
<dbReference type="PANTHER" id="PTHR33463:SF220">
    <property type="entry name" value="NB-ARC DOMAIN-CONTAINING PROTEIN"/>
    <property type="match status" value="1"/>
</dbReference>
<evidence type="ECO:0000313" key="13">
    <source>
        <dbReference type="RefSeq" id="XP_010422303.1"/>
    </source>
</evidence>
<dbReference type="Gene3D" id="3.40.50.300">
    <property type="entry name" value="P-loop containing nucleotide triphosphate hydrolases"/>
    <property type="match status" value="1"/>
</dbReference>
<evidence type="ECO:0000256" key="2">
    <source>
        <dbReference type="ARBA" id="ARBA00022614"/>
    </source>
</evidence>
<evidence type="ECO:0000256" key="4">
    <source>
        <dbReference type="ARBA" id="ARBA00022741"/>
    </source>
</evidence>
<dbReference type="InterPro" id="IPR036388">
    <property type="entry name" value="WH-like_DNA-bd_sf"/>
</dbReference>
<reference evidence="11" key="2">
    <citation type="journal article" date="2014" name="Nat. Commun.">
        <title>The emerging biofuel crop Camelina sativa retains a highly undifferentiated hexaploid genome structure.</title>
        <authorList>
            <person name="Kagale S."/>
            <person name="Koh C."/>
            <person name="Nixon J."/>
            <person name="Bollina V."/>
            <person name="Clarke W.E."/>
            <person name="Tuteja R."/>
            <person name="Spillane C."/>
            <person name="Robinson S.J."/>
            <person name="Links M.G."/>
            <person name="Clarke C."/>
            <person name="Higgins E.E."/>
            <person name="Huebert T."/>
            <person name="Sharpe A.G."/>
            <person name="Parkin I.A."/>
        </authorList>
    </citation>
    <scope>NUCLEOTIDE SEQUENCE [LARGE SCALE GENOMIC DNA]</scope>
    <source>
        <strain evidence="11">r\DH55</strain>
    </source>
</reference>
<dbReference type="Pfam" id="PF00931">
    <property type="entry name" value="NB-ARC"/>
    <property type="match status" value="1"/>
</dbReference>
<dbReference type="InterPro" id="IPR058922">
    <property type="entry name" value="WHD_DRP"/>
</dbReference>
<dbReference type="Pfam" id="PF23559">
    <property type="entry name" value="WHD_DRP"/>
    <property type="match status" value="1"/>
</dbReference>
<evidence type="ECO:0000256" key="3">
    <source>
        <dbReference type="ARBA" id="ARBA00022737"/>
    </source>
</evidence>
<dbReference type="RefSeq" id="XP_010422302.1">
    <property type="nucleotide sequence ID" value="XM_010424000.2"/>
</dbReference>
<dbReference type="InterPro" id="IPR001611">
    <property type="entry name" value="Leu-rich_rpt"/>
</dbReference>
<evidence type="ECO:0000313" key="11">
    <source>
        <dbReference type="Proteomes" id="UP000694864"/>
    </source>
</evidence>
<keyword evidence="11" id="KW-1185">Reference proteome</keyword>
<keyword evidence="2" id="KW-0433">Leucine-rich repeat</keyword>
<feature type="domain" description="Disease resistance protein At4g27190-like leucine-rich repeats" evidence="9">
    <location>
        <begin position="746"/>
        <end position="845"/>
    </location>
</feature>
<reference evidence="11" key="1">
    <citation type="journal article" date="1997" name="Nucleic Acids Res.">
        <title>tRNAscan-SE: a program for improved detection of transfer RNA genes in genomic sequence.</title>
        <authorList>
            <person name="Lowe T.M."/>
            <person name="Eddy S.R."/>
        </authorList>
    </citation>
    <scope>NUCLEOTIDE SEQUENCE [LARGE SCALE GENOMIC DNA]</scope>
    <source>
        <strain evidence="11">r\DH55</strain>
    </source>
</reference>
<keyword evidence="3" id="KW-0677">Repeat</keyword>
<dbReference type="Gene3D" id="3.80.10.10">
    <property type="entry name" value="Ribonuclease Inhibitor"/>
    <property type="match status" value="1"/>
</dbReference>
<evidence type="ECO:0000259" key="10">
    <source>
        <dbReference type="Pfam" id="PF23559"/>
    </source>
</evidence>
<dbReference type="InterPro" id="IPR027417">
    <property type="entry name" value="P-loop_NTPase"/>
</dbReference>
<keyword evidence="4" id="KW-0547">Nucleotide-binding</keyword>
<sequence>MGTVFETVFAAVGRLRPVFSFLAAHGAYIGKIEENLDDLKNALEDLKAKRCDLLREVDAEELKGGIRSAKVERWLSKVETIETDTNLLVADATAIQQRLSTYGYCSCSFFSVYGSGKKISVKLNEVQSFLSAYEFEVVAAQAPPPVVVEESVQQTFGLDTTLQRIWSLLRESDIRILGLYGMGGVGKTTLLSLIDNKFANSKDDYDVVIWVEVSKDADIGMIQDDIGKRLALCGEDWIKKSQREKAGDIHRVLKHVKHRFVLLLDDLWEEVSLIAIGIPLQGREYKVVFTTRFKDVCGSMGANKDINVECLAEKDALDLLKHHSRRDTLNGEMLEHAKDIVKKCLYLPLAIVVIGKSLSCKTTADEWHQVLSTLESSLPVSDDMEKKVFPVLKYSYDHLEREDAKLCFLYCALFPEAHNIRKDELVEYWIGEGIIDEEDGREGAMSRGLEIIRTLVGAWLLLEDGGESKQTVYMHGLIREMALWIVTGVGERFLVKTGVKLSHLPNLKNWKVVTKMSLMNNEIESITDSRRLPNPDRLITLFLQNNRLVKIVGNFFLVMSNLVVLDLSSNPGIIELPEEFSMLVALRYLSLLKTGIKNLQVLKDLIELIHLDLESTSNLQSISIIAGLLKLQVLRFYGSRAALDLSLLKSLEGLNDLELLTITVREVDVLEAFLGSNLKGRTQGIYLEGLKVSVVSFAATFGALVGLSKLGITDCDITESETGWKYNGRNQDSPSTSSNPCITPRKTWFKNLSAVELLTCEGLTTLTWLIYAANLEYLSITLLPKLKEIISEEKAAGVSVVDLFQKLKVLHLEYLDELKSIYWSPLSFPCLKKVHITGCPKLRKLPLNSRSVKRIDDLLIEVDEGWVEEAEWESGAEERFRPVIRTTSVTKLHLV</sequence>
<name>A0ABM0T849_CAMSA</name>
<gene>
    <name evidence="12 13 14" type="primary">LOC104707628</name>
</gene>
<keyword evidence="5" id="KW-0611">Plant defense</keyword>
<dbReference type="SUPFAM" id="SSF52540">
    <property type="entry name" value="P-loop containing nucleoside triphosphate hydrolases"/>
    <property type="match status" value="1"/>
</dbReference>
<feature type="coiled-coil region" evidence="7">
    <location>
        <begin position="29"/>
        <end position="56"/>
    </location>
</feature>
<dbReference type="Gene3D" id="1.10.8.430">
    <property type="entry name" value="Helical domain of apoptotic protease-activating factors"/>
    <property type="match status" value="1"/>
</dbReference>
<evidence type="ECO:0000256" key="1">
    <source>
        <dbReference type="ARBA" id="ARBA00008894"/>
    </source>
</evidence>
<dbReference type="InterPro" id="IPR042197">
    <property type="entry name" value="Apaf_helical"/>
</dbReference>